<sequence>MEFIMKCPNFTNFQSQRKGQKRIDQAVDCLGEDVVNRLLAFSLYLFGFPYEYISKNAGFSKAGLKTLVQQINTNGIDRFKDKRRKNEYNNVIARENKGTDSTVIRYSKQDKDYMKFEIDGNVNIKIQQNDNLGMKVLTLLLMEAGLLKQKEVANILDCQRLTVRNNFFKFQTSGTKGLIDNRSGQTKNYKFDMRVVFEIIKKFISCAFDMKTPSKTIINKHLNEIFPQNFSERATALHIKKLGLTDHKKELFAEIVRLTNEQIDKFEYLEIENKPLGAKFEWRIEVLRELKTEIENCLINEEIGNNFFQIEKKG</sequence>
<evidence type="ECO:0000313" key="1">
    <source>
        <dbReference type="EMBL" id="ETR69298.1"/>
    </source>
</evidence>
<dbReference type="Proteomes" id="UP000189670">
    <property type="component" value="Unassembled WGS sequence"/>
</dbReference>
<name>A0A1V1P3B8_9BACT</name>
<dbReference type="EMBL" id="ATBP01000681">
    <property type="protein sequence ID" value="ETR69298.1"/>
    <property type="molecule type" value="Genomic_DNA"/>
</dbReference>
<accession>A0A1V1P3B8</accession>
<evidence type="ECO:0000313" key="2">
    <source>
        <dbReference type="Proteomes" id="UP000189670"/>
    </source>
</evidence>
<protein>
    <submittedName>
        <fullName evidence="1">Uncharacterized protein</fullName>
    </submittedName>
</protein>
<gene>
    <name evidence="1" type="ORF">OMM_04017</name>
</gene>
<proteinExistence type="predicted"/>
<comment type="caution">
    <text evidence="1">The sequence shown here is derived from an EMBL/GenBank/DDBJ whole genome shotgun (WGS) entry which is preliminary data.</text>
</comment>
<organism evidence="1 2">
    <name type="scientific">Candidatus Magnetoglobus multicellularis str. Araruama</name>
    <dbReference type="NCBI Taxonomy" id="890399"/>
    <lineage>
        <taxon>Bacteria</taxon>
        <taxon>Pseudomonadati</taxon>
        <taxon>Thermodesulfobacteriota</taxon>
        <taxon>Desulfobacteria</taxon>
        <taxon>Desulfobacterales</taxon>
        <taxon>Desulfobacteraceae</taxon>
        <taxon>Candidatus Magnetoglobus</taxon>
    </lineage>
</organism>
<dbReference type="AlphaFoldDB" id="A0A1V1P3B8"/>
<reference evidence="2" key="1">
    <citation type="submission" date="2012-11" db="EMBL/GenBank/DDBJ databases">
        <authorList>
            <person name="Lucero-Rivera Y.E."/>
            <person name="Tovar-Ramirez D."/>
        </authorList>
    </citation>
    <scope>NUCLEOTIDE SEQUENCE [LARGE SCALE GENOMIC DNA]</scope>
    <source>
        <strain evidence="2">Araruama</strain>
    </source>
</reference>